<dbReference type="InterPro" id="IPR023214">
    <property type="entry name" value="HAD_sf"/>
</dbReference>
<dbReference type="GO" id="GO:0008962">
    <property type="term" value="F:phosphatidylglycerophosphatase activity"/>
    <property type="evidence" value="ECO:0007669"/>
    <property type="project" value="InterPro"/>
</dbReference>
<evidence type="ECO:0000313" key="2">
    <source>
        <dbReference type="Proteomes" id="UP000886523"/>
    </source>
</evidence>
<accession>A0A9P6AXJ0</accession>
<dbReference type="AlphaFoldDB" id="A0A9P6AXJ0"/>
<dbReference type="OrthoDB" id="198652at2759"/>
<proteinExistence type="predicted"/>
<dbReference type="InterPro" id="IPR027706">
    <property type="entry name" value="PGP_Pase"/>
</dbReference>
<dbReference type="Proteomes" id="UP000886523">
    <property type="component" value="Unassembled WGS sequence"/>
</dbReference>
<dbReference type="PANTHER" id="PTHR19288">
    <property type="entry name" value="4-NITROPHENYLPHOSPHATASE-RELATED"/>
    <property type="match status" value="1"/>
</dbReference>
<evidence type="ECO:0000313" key="1">
    <source>
        <dbReference type="EMBL" id="KAF9513844.1"/>
    </source>
</evidence>
<name>A0A9P6AXJ0_9AGAM</name>
<organism evidence="1 2">
    <name type="scientific">Hydnum rufescens UP504</name>
    <dbReference type="NCBI Taxonomy" id="1448309"/>
    <lineage>
        <taxon>Eukaryota</taxon>
        <taxon>Fungi</taxon>
        <taxon>Dikarya</taxon>
        <taxon>Basidiomycota</taxon>
        <taxon>Agaricomycotina</taxon>
        <taxon>Agaricomycetes</taxon>
        <taxon>Cantharellales</taxon>
        <taxon>Hydnaceae</taxon>
        <taxon>Hydnum</taxon>
    </lineage>
</organism>
<dbReference type="SUPFAM" id="SSF56784">
    <property type="entry name" value="HAD-like"/>
    <property type="match status" value="1"/>
</dbReference>
<comment type="caution">
    <text evidence="1">The sequence shown here is derived from an EMBL/GenBank/DDBJ whole genome shotgun (WGS) entry which is preliminary data.</text>
</comment>
<dbReference type="Pfam" id="PF09419">
    <property type="entry name" value="PGP_phosphatase"/>
    <property type="match status" value="2"/>
</dbReference>
<dbReference type="Gene3D" id="3.40.50.1000">
    <property type="entry name" value="HAD superfamily/HAD-like"/>
    <property type="match status" value="1"/>
</dbReference>
<dbReference type="EMBL" id="MU128968">
    <property type="protein sequence ID" value="KAF9513844.1"/>
    <property type="molecule type" value="Genomic_DNA"/>
</dbReference>
<dbReference type="PANTHER" id="PTHR19288:SF25">
    <property type="entry name" value="PHOSPHATIDYLGLYCEROPHOSPHATASE GEP4, MITOCHONDRIAL"/>
    <property type="match status" value="1"/>
</dbReference>
<dbReference type="GO" id="GO:0005739">
    <property type="term" value="C:mitochondrion"/>
    <property type="evidence" value="ECO:0007669"/>
    <property type="project" value="TreeGrafter"/>
</dbReference>
<reference evidence="1" key="1">
    <citation type="journal article" date="2020" name="Nat. Commun.">
        <title>Large-scale genome sequencing of mycorrhizal fungi provides insights into the early evolution of symbiotic traits.</title>
        <authorList>
            <person name="Miyauchi S."/>
            <person name="Kiss E."/>
            <person name="Kuo A."/>
            <person name="Drula E."/>
            <person name="Kohler A."/>
            <person name="Sanchez-Garcia M."/>
            <person name="Morin E."/>
            <person name="Andreopoulos B."/>
            <person name="Barry K.W."/>
            <person name="Bonito G."/>
            <person name="Buee M."/>
            <person name="Carver A."/>
            <person name="Chen C."/>
            <person name="Cichocki N."/>
            <person name="Clum A."/>
            <person name="Culley D."/>
            <person name="Crous P.W."/>
            <person name="Fauchery L."/>
            <person name="Girlanda M."/>
            <person name="Hayes R.D."/>
            <person name="Keri Z."/>
            <person name="LaButti K."/>
            <person name="Lipzen A."/>
            <person name="Lombard V."/>
            <person name="Magnuson J."/>
            <person name="Maillard F."/>
            <person name="Murat C."/>
            <person name="Nolan M."/>
            <person name="Ohm R.A."/>
            <person name="Pangilinan J."/>
            <person name="Pereira M.F."/>
            <person name="Perotto S."/>
            <person name="Peter M."/>
            <person name="Pfister S."/>
            <person name="Riley R."/>
            <person name="Sitrit Y."/>
            <person name="Stielow J.B."/>
            <person name="Szollosi G."/>
            <person name="Zifcakova L."/>
            <person name="Stursova M."/>
            <person name="Spatafora J.W."/>
            <person name="Tedersoo L."/>
            <person name="Vaario L.M."/>
            <person name="Yamada A."/>
            <person name="Yan M."/>
            <person name="Wang P."/>
            <person name="Xu J."/>
            <person name="Bruns T."/>
            <person name="Baldrian P."/>
            <person name="Vilgalys R."/>
            <person name="Dunand C."/>
            <person name="Henrissat B."/>
            <person name="Grigoriev I.V."/>
            <person name="Hibbett D."/>
            <person name="Nagy L.G."/>
            <person name="Martin F.M."/>
        </authorList>
    </citation>
    <scope>NUCLEOTIDE SEQUENCE</scope>
    <source>
        <strain evidence="1">UP504</strain>
    </source>
</reference>
<dbReference type="GO" id="GO:0032049">
    <property type="term" value="P:cardiolipin biosynthetic process"/>
    <property type="evidence" value="ECO:0007669"/>
    <property type="project" value="TreeGrafter"/>
</dbReference>
<dbReference type="InterPro" id="IPR036412">
    <property type="entry name" value="HAD-like_sf"/>
</dbReference>
<gene>
    <name evidence="1" type="ORF">BS47DRAFT_1456802</name>
</gene>
<protein>
    <submittedName>
        <fullName evidence="1">Uncharacterized protein</fullName>
    </submittedName>
</protein>
<keyword evidence="2" id="KW-1185">Reference proteome</keyword>
<sequence>MPYIDSFLPLLNSISTAIANLDFVALKRAGYRGAIFDKDNCLTIPNEDRLVPQLQRAWDECLRTFDAGHVVIVSNSAGTREDVSGLEAESVSYHLQVPVLFHDIHKPGCRDVILRYYATLTTPSHCSSPSTYPSHNAPESQVIPRLPIKPSELIVVGDRLFTDVLMGNQLGALTIWTQGLWKRELMPMRFFEKSILWALDKPKDEGAGRRARYQCCPVPSDIICEG</sequence>